<keyword evidence="14" id="KW-1185">Reference proteome</keyword>
<evidence type="ECO:0000259" key="11">
    <source>
        <dbReference type="Pfam" id="PF00955"/>
    </source>
</evidence>
<dbReference type="GO" id="GO:0008509">
    <property type="term" value="F:monoatomic anion transmembrane transporter activity"/>
    <property type="evidence" value="ECO:0007669"/>
    <property type="project" value="InterPro"/>
</dbReference>
<dbReference type="Pfam" id="PF07565">
    <property type="entry name" value="Band_3_cyto"/>
    <property type="match status" value="1"/>
</dbReference>
<evidence type="ECO:0000256" key="5">
    <source>
        <dbReference type="ARBA" id="ARBA00022692"/>
    </source>
</evidence>
<dbReference type="GO" id="GO:0051453">
    <property type="term" value="P:regulation of intracellular pH"/>
    <property type="evidence" value="ECO:0000318"/>
    <property type="project" value="GO_Central"/>
</dbReference>
<feature type="compositionally biased region" description="Basic residues" evidence="10">
    <location>
        <begin position="307"/>
        <end position="317"/>
    </location>
</feature>
<name>A0A7M7N3L9_STRPU</name>
<dbReference type="GO" id="GO:0022857">
    <property type="term" value="F:transmembrane transporter activity"/>
    <property type="evidence" value="ECO:0000318"/>
    <property type="project" value="GO_Central"/>
</dbReference>
<dbReference type="PRINTS" id="PR01231">
    <property type="entry name" value="HCO3TRNSPORT"/>
</dbReference>
<dbReference type="Proteomes" id="UP000007110">
    <property type="component" value="Unassembled WGS sequence"/>
</dbReference>
<feature type="compositionally biased region" description="Polar residues" evidence="10">
    <location>
        <begin position="64"/>
        <end position="81"/>
    </location>
</feature>
<dbReference type="Gene3D" id="3.40.930.10">
    <property type="entry name" value="Mannitol-specific EII, Chain A"/>
    <property type="match status" value="1"/>
</dbReference>
<dbReference type="RefSeq" id="XP_030830657.1">
    <property type="nucleotide sequence ID" value="XM_030974797.1"/>
</dbReference>
<dbReference type="SUPFAM" id="SSF55804">
    <property type="entry name" value="Phoshotransferase/anion transport protein"/>
    <property type="match status" value="1"/>
</dbReference>
<keyword evidence="4" id="KW-1003">Cell membrane</keyword>
<dbReference type="PANTHER" id="PTHR11453:SF47">
    <property type="entry name" value="ANION EXCHANGE PROTEIN"/>
    <property type="match status" value="1"/>
</dbReference>
<feature type="compositionally biased region" description="Polar residues" evidence="10">
    <location>
        <begin position="90"/>
        <end position="103"/>
    </location>
</feature>
<evidence type="ECO:0000256" key="1">
    <source>
        <dbReference type="ARBA" id="ARBA00004651"/>
    </source>
</evidence>
<reference evidence="13" key="2">
    <citation type="submission" date="2021-01" db="UniProtKB">
        <authorList>
            <consortium name="EnsemblMetazoa"/>
        </authorList>
    </citation>
    <scope>IDENTIFICATION</scope>
</reference>
<accession>A0A7M7N3L9</accession>
<feature type="compositionally biased region" description="Polar residues" evidence="10">
    <location>
        <begin position="123"/>
        <end position="141"/>
    </location>
</feature>
<evidence type="ECO:0000256" key="9">
    <source>
        <dbReference type="RuleBase" id="RU362035"/>
    </source>
</evidence>
<dbReference type="OMA" id="REITPLM"/>
<feature type="transmembrane region" description="Helical" evidence="9">
    <location>
        <begin position="1267"/>
        <end position="1285"/>
    </location>
</feature>
<evidence type="ECO:0000259" key="12">
    <source>
        <dbReference type="Pfam" id="PF07565"/>
    </source>
</evidence>
<dbReference type="Pfam" id="PF00955">
    <property type="entry name" value="HCO3_cotransp"/>
    <property type="match status" value="1"/>
</dbReference>
<dbReference type="InterPro" id="IPR013769">
    <property type="entry name" value="Band3_cytoplasmic_dom"/>
</dbReference>
<proteinExistence type="inferred from homology"/>
<feature type="compositionally biased region" description="Basic and acidic residues" evidence="10">
    <location>
        <begin position="111"/>
        <end position="122"/>
    </location>
</feature>
<feature type="region of interest" description="Disordered" evidence="10">
    <location>
        <begin position="266"/>
        <end position="390"/>
    </location>
</feature>
<evidence type="ECO:0000313" key="14">
    <source>
        <dbReference type="Proteomes" id="UP000007110"/>
    </source>
</evidence>
<dbReference type="GO" id="GO:0005452">
    <property type="term" value="F:solute:inorganic anion antiporter activity"/>
    <property type="evidence" value="ECO:0007669"/>
    <property type="project" value="InterPro"/>
</dbReference>
<keyword evidence="8 9" id="KW-0472">Membrane</keyword>
<evidence type="ECO:0000256" key="6">
    <source>
        <dbReference type="ARBA" id="ARBA00022989"/>
    </source>
</evidence>
<keyword evidence="5 9" id="KW-0812">Transmembrane</keyword>
<protein>
    <recommendedName>
        <fullName evidence="9">Anion exchange protein</fullName>
    </recommendedName>
</protein>
<sequence>MSRHSKTSSLVSQEDLESHVPLFADHEAISELLGGSSAFGRSGRVQAEKRDTPRTRSRFMSLDVTGSSPNPFRIRSLSNPKGSKPKGTSPLATSSSPPKQAASSEEVWVVDEQRTKATDEHLTSSTENNLNRPSKPTSSNVAHHLLNRGSSERIRGDRSARLHPQNITRGSVRHTMSVSAENLPTIPRSGTGMEDRPGMEPRSSSMNDLIRMDPALQIPVIGIEEASDQEDDKISSERTGQTKSPASSPPMPRFLNLDLAKRLSLPNEGSANSLSTRTGSDSDLSCSGSITPDVNECRKNVGETGKLRKSSLRKKSRPHDPTRHVQLALDMVKEEGTPPTSRKYKKRDDGRPKVQIRIGDDEESEEEGDKVDSGRDDLNENGYSGRRRGNFNVTQERFPINFKRAHEPHELFVQLDSWQYNQNQSEEGFVEKIWKETARWIKFEEDWEVGSERWGKPHVASLTFNSLPQLRKGLENGLMLLDCKRTTLQGIFDAILDGLEEEHNMGRNDRMLISKMLKASAGSIHLHHSKLLRAMSNHEEPAGIVRASIRRLSTIADFSHHRTSHQHQDPNSTPLTTSRSMSAMEDSSRTAINGNGFMELESKASMIEAHQQQEKIIHLKVAGDNNDNRPPINRNLSSTTLAAIQQHKSDGIIKKIPPDSEGALVMVAREEYLEAPYMVLVRLDEPILFENLLEVPIPLRYIFLVTGPPMPTLNYHEVGRALATLFSDEVFRNIAYSARERKDILVGINEFLNDTMVLPPGDWDKELLMPITRLQKREQEKVNRRRKTLNLKEEDTAALQQFLTAEKMYGDPLQRTGCLFGGLFRDIRRRYPHYLSDVLDSINITCLAAFVFLYFACLSPAITFGGILGEMTGGLMGVSEMIISTSLNGIIFSLLSGQPLIIVGPTGPVLVFEENLLLFSKAMNIELLPFRAWIGIWTFLIATICVAVEGSVLVRHFTRFTEEIFALLISIIFIYETVSGLKYVACQNPFQENYCLADLNTTMYPPMYNASSIYAIPTDASSITGSSTPQQFDVTYFDDIMMNATAHYGDDKYGEKGGKKKKKCYVPAGWDPKPNTTLMSIILTFGTFFIAFFIRQFRNSRFLGRTSRRAFGDIGIAIAITVMVTISYITKNVYLQKLSIGNGFAPTDPSQRGWVINPMGMTQPMPMIAILGASVPAFLVFILLYMETLLTGVIVNKKEHKLKKGTGFHLDMFIMGFLTALSGILGLPWMCAATVRTVSHVTSLSVKTRTDAPGVKPRLDHIKDQRMTNFFVSLAIGLSLYMAPLLREVPIAVLLGVFMYLGLCSLSGLQMIERIKVFFMPSKHHPDVKYIRMVKAWKIHLFTFIQLVCLVAVWMIKTSVIAICFPFFFILLVAIRRLMRFIYTDQELEALDSEESEEEGGGSMADEYHATHMPV</sequence>
<dbReference type="InterPro" id="IPR016152">
    <property type="entry name" value="PTrfase/Anion_transptr"/>
</dbReference>
<dbReference type="InterPro" id="IPR011531">
    <property type="entry name" value="HCO3_transpt-like_TM_dom"/>
</dbReference>
<feature type="compositionally biased region" description="Polar residues" evidence="10">
    <location>
        <begin position="237"/>
        <end position="246"/>
    </location>
</feature>
<feature type="domain" description="Band 3 cytoplasmic" evidence="12">
    <location>
        <begin position="409"/>
        <end position="764"/>
    </location>
</feature>
<dbReference type="Gene3D" id="1.10.287.570">
    <property type="entry name" value="Helical hairpin bin"/>
    <property type="match status" value="1"/>
</dbReference>
<feature type="transmembrane region" description="Helical" evidence="9">
    <location>
        <begin position="1110"/>
        <end position="1129"/>
    </location>
</feature>
<evidence type="ECO:0000256" key="7">
    <source>
        <dbReference type="ARBA" id="ARBA00023065"/>
    </source>
</evidence>
<feature type="transmembrane region" description="Helical" evidence="9">
    <location>
        <begin position="1167"/>
        <end position="1195"/>
    </location>
</feature>
<feature type="transmembrane region" description="Helical" evidence="9">
    <location>
        <begin position="890"/>
        <end position="912"/>
    </location>
</feature>
<dbReference type="GO" id="GO:0015701">
    <property type="term" value="P:bicarbonate transport"/>
    <property type="evidence" value="ECO:0000318"/>
    <property type="project" value="GO_Central"/>
</dbReference>
<comment type="similarity">
    <text evidence="2 9">Belongs to the anion exchanger (TC 2.A.31) family.</text>
</comment>
<feature type="compositionally biased region" description="Polar residues" evidence="10">
    <location>
        <begin position="267"/>
        <end position="292"/>
    </location>
</feature>
<evidence type="ECO:0000256" key="10">
    <source>
        <dbReference type="SAM" id="MobiDB-lite"/>
    </source>
</evidence>
<evidence type="ECO:0000256" key="4">
    <source>
        <dbReference type="ARBA" id="ARBA00022475"/>
    </source>
</evidence>
<evidence type="ECO:0000256" key="8">
    <source>
        <dbReference type="ARBA" id="ARBA00023136"/>
    </source>
</evidence>
<dbReference type="FunFam" id="1.10.287.570:FF:000001">
    <property type="entry name" value="Anion exchange protein"/>
    <property type="match status" value="1"/>
</dbReference>
<dbReference type="GO" id="GO:0055085">
    <property type="term" value="P:transmembrane transport"/>
    <property type="evidence" value="ECO:0000318"/>
    <property type="project" value="GO_Central"/>
</dbReference>
<feature type="transmembrane region" description="Helical" evidence="9">
    <location>
        <begin position="1078"/>
        <end position="1098"/>
    </location>
</feature>
<evidence type="ECO:0000256" key="2">
    <source>
        <dbReference type="ARBA" id="ARBA00010993"/>
    </source>
</evidence>
<dbReference type="KEGG" id="spu:588892"/>
<keyword evidence="7 9" id="KW-0406">Ion transport</keyword>
<feature type="domain" description="Bicarbonate transporter-like transmembrane" evidence="11">
    <location>
        <begin position="819"/>
        <end position="1395"/>
    </location>
</feature>
<feature type="region of interest" description="Disordered" evidence="10">
    <location>
        <begin position="560"/>
        <end position="579"/>
    </location>
</feature>
<comment type="subcellular location">
    <subcellularLocation>
        <location evidence="1">Cell membrane</location>
        <topology evidence="1">Multi-pass membrane protein</topology>
    </subcellularLocation>
    <subcellularLocation>
        <location evidence="9">Membrane</location>
        <topology evidence="9">Multi-pass membrane protein</topology>
    </subcellularLocation>
</comment>
<dbReference type="PANTHER" id="PTHR11453">
    <property type="entry name" value="ANION EXCHANGE PROTEIN"/>
    <property type="match status" value="1"/>
</dbReference>
<feature type="transmembrane region" description="Helical" evidence="9">
    <location>
        <begin position="1360"/>
        <end position="1379"/>
    </location>
</feature>
<dbReference type="OrthoDB" id="1735926at2759"/>
<dbReference type="InterPro" id="IPR003020">
    <property type="entry name" value="HCO3_transpt_euk"/>
</dbReference>
<dbReference type="GO" id="GO:0005886">
    <property type="term" value="C:plasma membrane"/>
    <property type="evidence" value="ECO:0000318"/>
    <property type="project" value="GO_Central"/>
</dbReference>
<feature type="compositionally biased region" description="Acidic residues" evidence="10">
    <location>
        <begin position="360"/>
        <end position="369"/>
    </location>
</feature>
<feature type="region of interest" description="Disordered" evidence="10">
    <location>
        <begin position="182"/>
        <end position="206"/>
    </location>
</feature>
<feature type="region of interest" description="Disordered" evidence="10">
    <location>
        <begin position="34"/>
        <end position="169"/>
    </location>
</feature>
<dbReference type="NCBIfam" id="TIGR00834">
    <property type="entry name" value="ae"/>
    <property type="match status" value="1"/>
</dbReference>
<dbReference type="EnsemblMetazoa" id="XM_030974797">
    <property type="protein sequence ID" value="XP_030830657"/>
    <property type="gene ID" value="LOC588892"/>
</dbReference>
<feature type="transmembrane region" description="Helical" evidence="9">
    <location>
        <begin position="847"/>
        <end position="869"/>
    </location>
</feature>
<feature type="region of interest" description="Disordered" evidence="10">
    <location>
        <begin position="224"/>
        <end position="254"/>
    </location>
</feature>
<feature type="transmembrane region" description="Helical" evidence="9">
    <location>
        <begin position="964"/>
        <end position="984"/>
    </location>
</feature>
<feature type="transmembrane region" description="Helical" evidence="9">
    <location>
        <begin position="932"/>
        <end position="952"/>
    </location>
</feature>
<evidence type="ECO:0000256" key="3">
    <source>
        <dbReference type="ARBA" id="ARBA00022448"/>
    </source>
</evidence>
<dbReference type="GeneID" id="588892"/>
<keyword evidence="3 9" id="KW-0813">Transport</keyword>
<organism evidence="13 14">
    <name type="scientific">Strongylocentrotus purpuratus</name>
    <name type="common">Purple sea urchin</name>
    <dbReference type="NCBI Taxonomy" id="7668"/>
    <lineage>
        <taxon>Eukaryota</taxon>
        <taxon>Metazoa</taxon>
        <taxon>Echinodermata</taxon>
        <taxon>Eleutherozoa</taxon>
        <taxon>Echinozoa</taxon>
        <taxon>Echinoidea</taxon>
        <taxon>Euechinoidea</taxon>
        <taxon>Echinacea</taxon>
        <taxon>Camarodonta</taxon>
        <taxon>Echinidea</taxon>
        <taxon>Strongylocentrotidae</taxon>
        <taxon>Strongylocentrotus</taxon>
    </lineage>
</organism>
<feature type="transmembrane region" description="Helical" evidence="9">
    <location>
        <begin position="1291"/>
        <end position="1312"/>
    </location>
</feature>
<feature type="compositionally biased region" description="Polar residues" evidence="10">
    <location>
        <begin position="569"/>
        <end position="579"/>
    </location>
</feature>
<reference evidence="14" key="1">
    <citation type="submission" date="2015-02" db="EMBL/GenBank/DDBJ databases">
        <title>Genome sequencing for Strongylocentrotus purpuratus.</title>
        <authorList>
            <person name="Murali S."/>
            <person name="Liu Y."/>
            <person name="Vee V."/>
            <person name="English A."/>
            <person name="Wang M."/>
            <person name="Skinner E."/>
            <person name="Han Y."/>
            <person name="Muzny D.M."/>
            <person name="Worley K.C."/>
            <person name="Gibbs R.A."/>
        </authorList>
    </citation>
    <scope>NUCLEOTIDE SEQUENCE</scope>
</reference>
<dbReference type="InParanoid" id="A0A7M7N3L9"/>
<keyword evidence="6 9" id="KW-1133">Transmembrane helix</keyword>
<feature type="compositionally biased region" description="Basic and acidic residues" evidence="10">
    <location>
        <begin position="150"/>
        <end position="160"/>
    </location>
</feature>
<evidence type="ECO:0000313" key="13">
    <source>
        <dbReference type="EnsemblMetazoa" id="XP_030830657"/>
    </source>
</evidence>